<evidence type="ECO:0000256" key="4">
    <source>
        <dbReference type="ARBA" id="ARBA00023002"/>
    </source>
</evidence>
<dbReference type="InterPro" id="IPR002328">
    <property type="entry name" value="ADH_Zn_CS"/>
</dbReference>
<keyword evidence="3 5" id="KW-0862">Zinc</keyword>
<dbReference type="InterPro" id="IPR036291">
    <property type="entry name" value="NAD(P)-bd_dom_sf"/>
</dbReference>
<evidence type="ECO:0000256" key="2">
    <source>
        <dbReference type="ARBA" id="ARBA00022723"/>
    </source>
</evidence>
<dbReference type="InterPro" id="IPR047109">
    <property type="entry name" value="CAD-like"/>
</dbReference>
<keyword evidence="2 5" id="KW-0479">Metal-binding</keyword>
<feature type="domain" description="Alcohol dehydrogenase-like C-terminal" evidence="6">
    <location>
        <begin position="194"/>
        <end position="320"/>
    </location>
</feature>
<reference evidence="8 9" key="1">
    <citation type="journal article" date="2025" name="Microbiol. Resour. Announc.">
        <title>Draft genome sequences for Neonectria magnoliae and Neonectria punicea, canker pathogens of Liriodendron tulipifera and Acer saccharum in West Virginia.</title>
        <authorList>
            <person name="Petronek H.M."/>
            <person name="Kasson M.T."/>
            <person name="Metheny A.M."/>
            <person name="Stauder C.M."/>
            <person name="Lovett B."/>
            <person name="Lynch S.C."/>
            <person name="Garnas J.R."/>
            <person name="Kasson L.R."/>
            <person name="Stajich J.E."/>
        </authorList>
    </citation>
    <scope>NUCLEOTIDE SEQUENCE [LARGE SCALE GENOMIC DNA]</scope>
    <source>
        <strain evidence="8 9">NRRL 64653</strain>
    </source>
</reference>
<dbReference type="Gene3D" id="3.40.50.720">
    <property type="entry name" value="NAD(P)-binding Rossmann-like Domain"/>
    <property type="match status" value="1"/>
</dbReference>
<evidence type="ECO:0000313" key="9">
    <source>
        <dbReference type="Proteomes" id="UP001498476"/>
    </source>
</evidence>
<dbReference type="CDD" id="cd05283">
    <property type="entry name" value="CAD1"/>
    <property type="match status" value="1"/>
</dbReference>
<accession>A0ABR1GZF6</accession>
<evidence type="ECO:0008006" key="10">
    <source>
        <dbReference type="Google" id="ProtNLM"/>
    </source>
</evidence>
<protein>
    <recommendedName>
        <fullName evidence="10">Enoyl reductase (ER) domain-containing protein</fullName>
    </recommendedName>
</protein>
<name>A0ABR1GZF6_9HYPO</name>
<comment type="caution">
    <text evidence="8">The sequence shown here is derived from an EMBL/GenBank/DDBJ whole genome shotgun (WGS) entry which is preliminary data.</text>
</comment>
<gene>
    <name evidence="8" type="ORF">QQX98_006934</name>
</gene>
<dbReference type="Proteomes" id="UP001498476">
    <property type="component" value="Unassembled WGS sequence"/>
</dbReference>
<evidence type="ECO:0000256" key="1">
    <source>
        <dbReference type="ARBA" id="ARBA00001947"/>
    </source>
</evidence>
<evidence type="ECO:0000256" key="5">
    <source>
        <dbReference type="RuleBase" id="RU361277"/>
    </source>
</evidence>
<dbReference type="SUPFAM" id="SSF51735">
    <property type="entry name" value="NAD(P)-binding Rossmann-fold domains"/>
    <property type="match status" value="1"/>
</dbReference>
<dbReference type="Pfam" id="PF00107">
    <property type="entry name" value="ADH_zinc_N"/>
    <property type="match status" value="1"/>
</dbReference>
<dbReference type="PANTHER" id="PTHR42683">
    <property type="entry name" value="ALDEHYDE REDUCTASE"/>
    <property type="match status" value="1"/>
</dbReference>
<feature type="domain" description="Alcohol dehydrogenase-like N-terminal" evidence="7">
    <location>
        <begin position="33"/>
        <end position="155"/>
    </location>
</feature>
<keyword evidence="4" id="KW-0560">Oxidoreductase</keyword>
<evidence type="ECO:0000313" key="8">
    <source>
        <dbReference type="EMBL" id="KAK7414239.1"/>
    </source>
</evidence>
<evidence type="ECO:0000259" key="6">
    <source>
        <dbReference type="Pfam" id="PF00107"/>
    </source>
</evidence>
<dbReference type="Pfam" id="PF08240">
    <property type="entry name" value="ADH_N"/>
    <property type="match status" value="1"/>
</dbReference>
<evidence type="ECO:0000259" key="7">
    <source>
        <dbReference type="Pfam" id="PF08240"/>
    </source>
</evidence>
<organism evidence="8 9">
    <name type="scientific">Neonectria punicea</name>
    <dbReference type="NCBI Taxonomy" id="979145"/>
    <lineage>
        <taxon>Eukaryota</taxon>
        <taxon>Fungi</taxon>
        <taxon>Dikarya</taxon>
        <taxon>Ascomycota</taxon>
        <taxon>Pezizomycotina</taxon>
        <taxon>Sordariomycetes</taxon>
        <taxon>Hypocreomycetidae</taxon>
        <taxon>Hypocreales</taxon>
        <taxon>Nectriaceae</taxon>
        <taxon>Neonectria</taxon>
    </lineage>
</organism>
<evidence type="ECO:0000256" key="3">
    <source>
        <dbReference type="ARBA" id="ARBA00022833"/>
    </source>
</evidence>
<dbReference type="InterPro" id="IPR013149">
    <property type="entry name" value="ADH-like_C"/>
</dbReference>
<comment type="similarity">
    <text evidence="5">Belongs to the zinc-containing alcohol dehydrogenase family.</text>
</comment>
<comment type="cofactor">
    <cofactor evidence="1 5">
        <name>Zn(2+)</name>
        <dbReference type="ChEBI" id="CHEBI:29105"/>
    </cofactor>
</comment>
<proteinExistence type="inferred from homology"/>
<dbReference type="SUPFAM" id="SSF50129">
    <property type="entry name" value="GroES-like"/>
    <property type="match status" value="1"/>
</dbReference>
<sequence length="365" mass="39615">MATDYTFQGWMGLSPDSVEGKMEWNTFEPKKWGEDDVDIQITHCGVCGSDTHTLRSGWKATTYPCCVGHEIVGKAVRVGKNVKHISVGDRVGVGAQARSCLEPDCPDCTRGLENYCRRLHVGTYASKYPNEEGISYGGYADYNRTHSRFVVKIPEGLPSEHAAPMLCGGVTMFSPLRNNGCGPGKRVGIVGVGGLGHFGVLFAKALGADKVVGISRRASKKDEVLALGAHQYIATEDDENWAVENVRSLDLILCTVSSANMPLTEYLKLLDVGGSFVQVGLPDGGNLPPISVFHLIASAIKIGGSIIGSPGEIEEMLQLAVDKKIKPWVEQRPMEEANQAILDLEAGKPRYRYVLVNEKHLEKNS</sequence>
<keyword evidence="9" id="KW-1185">Reference proteome</keyword>
<dbReference type="InterPro" id="IPR011032">
    <property type="entry name" value="GroES-like_sf"/>
</dbReference>
<dbReference type="EMBL" id="JAZAVJ010000108">
    <property type="protein sequence ID" value="KAK7414239.1"/>
    <property type="molecule type" value="Genomic_DNA"/>
</dbReference>
<dbReference type="PROSITE" id="PS00059">
    <property type="entry name" value="ADH_ZINC"/>
    <property type="match status" value="1"/>
</dbReference>
<dbReference type="InterPro" id="IPR013154">
    <property type="entry name" value="ADH-like_N"/>
</dbReference>
<dbReference type="Gene3D" id="3.90.180.10">
    <property type="entry name" value="Medium-chain alcohol dehydrogenases, catalytic domain"/>
    <property type="match status" value="1"/>
</dbReference>